<dbReference type="HOGENOM" id="CLU_001265_0_1_1"/>
<feature type="transmembrane region" description="Helical" evidence="6">
    <location>
        <begin position="245"/>
        <end position="267"/>
    </location>
</feature>
<evidence type="ECO:0000256" key="3">
    <source>
        <dbReference type="ARBA" id="ARBA00022692"/>
    </source>
</evidence>
<evidence type="ECO:0000256" key="4">
    <source>
        <dbReference type="ARBA" id="ARBA00022989"/>
    </source>
</evidence>
<feature type="transmembrane region" description="Helical" evidence="6">
    <location>
        <begin position="476"/>
        <end position="496"/>
    </location>
</feature>
<dbReference type="PROSITE" id="PS50850">
    <property type="entry name" value="MFS"/>
    <property type="match status" value="1"/>
</dbReference>
<comment type="subcellular location">
    <subcellularLocation>
        <location evidence="1">Membrane</location>
        <topology evidence="1">Multi-pass membrane protein</topology>
    </subcellularLocation>
</comment>
<evidence type="ECO:0000259" key="7">
    <source>
        <dbReference type="PROSITE" id="PS50850"/>
    </source>
</evidence>
<dbReference type="SUPFAM" id="SSF103473">
    <property type="entry name" value="MFS general substrate transporter"/>
    <property type="match status" value="1"/>
</dbReference>
<keyword evidence="3 6" id="KW-0812">Transmembrane</keyword>
<accession>A0A0D2BA10</accession>
<feature type="transmembrane region" description="Helical" evidence="6">
    <location>
        <begin position="384"/>
        <end position="404"/>
    </location>
</feature>
<dbReference type="InterPro" id="IPR020846">
    <property type="entry name" value="MFS_dom"/>
</dbReference>
<feature type="transmembrane region" description="Helical" evidence="6">
    <location>
        <begin position="151"/>
        <end position="170"/>
    </location>
</feature>
<feature type="transmembrane region" description="Helical" evidence="6">
    <location>
        <begin position="359"/>
        <end position="377"/>
    </location>
</feature>
<protein>
    <recommendedName>
        <fullName evidence="7">Major facilitator superfamily (MFS) profile domain-containing protein</fullName>
    </recommendedName>
</protein>
<dbReference type="GO" id="GO:0022857">
    <property type="term" value="F:transmembrane transporter activity"/>
    <property type="evidence" value="ECO:0007669"/>
    <property type="project" value="InterPro"/>
</dbReference>
<dbReference type="Proteomes" id="UP000053328">
    <property type="component" value="Unassembled WGS sequence"/>
</dbReference>
<dbReference type="Pfam" id="PF07690">
    <property type="entry name" value="MFS_1"/>
    <property type="match status" value="1"/>
</dbReference>
<sequence length="534" mass="58744">MNTNAPMTAPEVVDCHKPIDTKETVRHEENFYGSSDRSPKATDEHVSPGSFAFALPQLTCCRQGLPHLPLDPKAEAKLRLKIDLCVVPTVSLLYLFCFIDRANIGNARLAGLEKDLGLAGYDYNVVLSCFYISYILFELPSTFACKFCGPGWFIPAASVGFGICSLGTAFVQNKSAACAVRFLLGVFESGLLPGIAYYLSRWYRRSELAFRLSLYIVMAPLAGAFGGLLASAILKLDHFGSLHGWRMIFAVEGIITSSLGIVSFFTLTDRPATARWLTQEEKELAVARIRSERIATSEVLDKFDIAKARRGMLCPVTLMTGFIFLLNNITVQGLGFFAPTIIKTIYPENSVVSQQLHTVPPYVVGAFFILIGPLLSWHYDRRNVFLIISAPSIIAGYAIFLATTNAHVRYGATFLITAGAFVYGPLCPAQVSANVISDSARSAAIGTNILLGNFGGLISTWSYLPFDAPNYPIGNGLNLASAGVIQIVAILLELWMRADNKSREKRKTETHLEGLSLKQVQSLEWRHPSFRWRL</sequence>
<dbReference type="Gene3D" id="1.20.1250.20">
    <property type="entry name" value="MFS general substrate transporter like domains"/>
    <property type="match status" value="2"/>
</dbReference>
<feature type="transmembrane region" description="Helical" evidence="6">
    <location>
        <begin position="82"/>
        <end position="101"/>
    </location>
</feature>
<dbReference type="RefSeq" id="XP_016235656.1">
    <property type="nucleotide sequence ID" value="XM_016379829.1"/>
</dbReference>
<feature type="transmembrane region" description="Helical" evidence="6">
    <location>
        <begin position="443"/>
        <end position="464"/>
    </location>
</feature>
<keyword evidence="4 6" id="KW-1133">Transmembrane helix</keyword>
<dbReference type="GO" id="GO:0016020">
    <property type="term" value="C:membrane"/>
    <property type="evidence" value="ECO:0007669"/>
    <property type="project" value="UniProtKB-SubCell"/>
</dbReference>
<dbReference type="VEuPathDB" id="FungiDB:PV08_05486"/>
<dbReference type="InterPro" id="IPR011701">
    <property type="entry name" value="MFS"/>
</dbReference>
<gene>
    <name evidence="8" type="ORF">PV08_05486</name>
</gene>
<proteinExistence type="predicted"/>
<dbReference type="AlphaFoldDB" id="A0A0D2BA10"/>
<reference evidence="8 9" key="1">
    <citation type="submission" date="2015-01" db="EMBL/GenBank/DDBJ databases">
        <title>The Genome Sequence of Exophiala spinifera CBS89968.</title>
        <authorList>
            <consortium name="The Broad Institute Genomics Platform"/>
            <person name="Cuomo C."/>
            <person name="de Hoog S."/>
            <person name="Gorbushina A."/>
            <person name="Stielow B."/>
            <person name="Teixiera M."/>
            <person name="Abouelleil A."/>
            <person name="Chapman S.B."/>
            <person name="Priest M."/>
            <person name="Young S.K."/>
            <person name="Wortman J."/>
            <person name="Nusbaum C."/>
            <person name="Birren B."/>
        </authorList>
    </citation>
    <scope>NUCLEOTIDE SEQUENCE [LARGE SCALE GENOMIC DNA]</scope>
    <source>
        <strain evidence="8 9">CBS 89968</strain>
    </source>
</reference>
<feature type="transmembrane region" description="Helical" evidence="6">
    <location>
        <begin position="182"/>
        <end position="200"/>
    </location>
</feature>
<dbReference type="GeneID" id="27332569"/>
<evidence type="ECO:0000256" key="6">
    <source>
        <dbReference type="SAM" id="Phobius"/>
    </source>
</evidence>
<keyword evidence="9" id="KW-1185">Reference proteome</keyword>
<evidence type="ECO:0000313" key="8">
    <source>
        <dbReference type="EMBL" id="KIW15440.1"/>
    </source>
</evidence>
<dbReference type="PANTHER" id="PTHR43791">
    <property type="entry name" value="PERMEASE-RELATED"/>
    <property type="match status" value="1"/>
</dbReference>
<feature type="transmembrane region" description="Helical" evidence="6">
    <location>
        <begin position="312"/>
        <end position="339"/>
    </location>
</feature>
<dbReference type="FunFam" id="1.20.1250.20:FF:000013">
    <property type="entry name" value="MFS general substrate transporter"/>
    <property type="match status" value="1"/>
</dbReference>
<dbReference type="FunFam" id="1.20.1250.20:FF:000034">
    <property type="entry name" value="MFS general substrate transporter"/>
    <property type="match status" value="1"/>
</dbReference>
<feature type="transmembrane region" description="Helical" evidence="6">
    <location>
        <begin position="212"/>
        <end position="233"/>
    </location>
</feature>
<evidence type="ECO:0000256" key="1">
    <source>
        <dbReference type="ARBA" id="ARBA00004141"/>
    </source>
</evidence>
<evidence type="ECO:0000256" key="5">
    <source>
        <dbReference type="ARBA" id="ARBA00023136"/>
    </source>
</evidence>
<feature type="transmembrane region" description="Helical" evidence="6">
    <location>
        <begin position="121"/>
        <end position="139"/>
    </location>
</feature>
<feature type="transmembrane region" description="Helical" evidence="6">
    <location>
        <begin position="410"/>
        <end position="431"/>
    </location>
</feature>
<evidence type="ECO:0000313" key="9">
    <source>
        <dbReference type="Proteomes" id="UP000053328"/>
    </source>
</evidence>
<keyword evidence="5 6" id="KW-0472">Membrane</keyword>
<organism evidence="8 9">
    <name type="scientific">Exophiala spinifera</name>
    <dbReference type="NCBI Taxonomy" id="91928"/>
    <lineage>
        <taxon>Eukaryota</taxon>
        <taxon>Fungi</taxon>
        <taxon>Dikarya</taxon>
        <taxon>Ascomycota</taxon>
        <taxon>Pezizomycotina</taxon>
        <taxon>Eurotiomycetes</taxon>
        <taxon>Chaetothyriomycetidae</taxon>
        <taxon>Chaetothyriales</taxon>
        <taxon>Herpotrichiellaceae</taxon>
        <taxon>Exophiala</taxon>
    </lineage>
</organism>
<keyword evidence="2" id="KW-0813">Transport</keyword>
<name>A0A0D2BA10_9EURO</name>
<dbReference type="PANTHER" id="PTHR43791:SF48">
    <property type="entry name" value="TRANSPORTER, PUTATIVE (AFU_ORTHOLOGUE AFUA_4G01000)-RELATED"/>
    <property type="match status" value="1"/>
</dbReference>
<feature type="domain" description="Major facilitator superfamily (MFS) profile" evidence="7">
    <location>
        <begin position="86"/>
        <end position="501"/>
    </location>
</feature>
<dbReference type="InterPro" id="IPR036259">
    <property type="entry name" value="MFS_trans_sf"/>
</dbReference>
<evidence type="ECO:0000256" key="2">
    <source>
        <dbReference type="ARBA" id="ARBA00022448"/>
    </source>
</evidence>
<dbReference type="EMBL" id="KN847495">
    <property type="protein sequence ID" value="KIW15440.1"/>
    <property type="molecule type" value="Genomic_DNA"/>
</dbReference>
<dbReference type="OrthoDB" id="2985014at2759"/>